<reference evidence="2 4" key="1">
    <citation type="journal article" date="2020" name="Stud. Mycol.">
        <title>101 Dothideomycetes genomes: a test case for predicting lifestyles and emergence of pathogens.</title>
        <authorList>
            <person name="Haridas S."/>
            <person name="Albert R."/>
            <person name="Binder M."/>
            <person name="Bloem J."/>
            <person name="Labutti K."/>
            <person name="Salamov A."/>
            <person name="Andreopoulos B."/>
            <person name="Baker S."/>
            <person name="Barry K."/>
            <person name="Bills G."/>
            <person name="Bluhm B."/>
            <person name="Cannon C."/>
            <person name="Castanera R."/>
            <person name="Culley D."/>
            <person name="Daum C."/>
            <person name="Ezra D."/>
            <person name="Gonzalez J."/>
            <person name="Henrissat B."/>
            <person name="Kuo A."/>
            <person name="Liang C."/>
            <person name="Lipzen A."/>
            <person name="Lutzoni F."/>
            <person name="Magnuson J."/>
            <person name="Mondo S."/>
            <person name="Nolan M."/>
            <person name="Ohm R."/>
            <person name="Pangilinan J."/>
            <person name="Park H.-J."/>
            <person name="Ramirez L."/>
            <person name="Alfaro M."/>
            <person name="Sun H."/>
            <person name="Tritt A."/>
            <person name="Yoshinaga Y."/>
            <person name="Zwiers L.-H."/>
            <person name="Turgeon B."/>
            <person name="Goodwin S."/>
            <person name="Spatafora J."/>
            <person name="Crous P."/>
            <person name="Grigoriev I."/>
        </authorList>
    </citation>
    <scope>NUCLEOTIDE SEQUENCE</scope>
    <source>
        <strain evidence="2 4">CBS 304.34</strain>
    </source>
</reference>
<evidence type="ECO:0000313" key="4">
    <source>
        <dbReference type="RefSeq" id="XP_033572473.1"/>
    </source>
</evidence>
<dbReference type="AlphaFoldDB" id="A0A6A6YA60"/>
<dbReference type="RefSeq" id="XP_033572473.1">
    <property type="nucleotide sequence ID" value="XM_033726691.1"/>
</dbReference>
<evidence type="ECO:0000313" key="2">
    <source>
        <dbReference type="EMBL" id="KAF2805509.1"/>
    </source>
</evidence>
<organism evidence="2">
    <name type="scientific">Mytilinidion resinicola</name>
    <dbReference type="NCBI Taxonomy" id="574789"/>
    <lineage>
        <taxon>Eukaryota</taxon>
        <taxon>Fungi</taxon>
        <taxon>Dikarya</taxon>
        <taxon>Ascomycota</taxon>
        <taxon>Pezizomycotina</taxon>
        <taxon>Dothideomycetes</taxon>
        <taxon>Pleosporomycetidae</taxon>
        <taxon>Mytilinidiales</taxon>
        <taxon>Mytilinidiaceae</taxon>
        <taxon>Mytilinidion</taxon>
    </lineage>
</organism>
<dbReference type="EMBL" id="MU003709">
    <property type="protein sequence ID" value="KAF2805509.1"/>
    <property type="molecule type" value="Genomic_DNA"/>
</dbReference>
<reference evidence="4" key="3">
    <citation type="submission" date="2025-04" db="UniProtKB">
        <authorList>
            <consortium name="RefSeq"/>
        </authorList>
    </citation>
    <scope>IDENTIFICATION</scope>
    <source>
        <strain evidence="4">CBS 304.34</strain>
    </source>
</reference>
<keyword evidence="3" id="KW-1185">Reference proteome</keyword>
<sequence>MSSHASITTQEALDAPTTSPAYTLSRTDSFFSNSQHPGSPPTREAAESLIREAKNVAELVTMSNATSTIDKTLFMDLFDNNRTPRAQAAPIATKMAVFAEAQLLTSINSAMEVPGGLSYALDEALGRGEKYRRWPIFSKIQLLDRYQADPDDRRAWSKHGLYAQRCHNAHVLGYTREAMRQAEETPRGERQWEIMRNVYPRILAACEDVAQTVGAMLPDLLPKSATLSEQEAGNEAPLVLENEEQEAEEALVAEEEAWKDDCFENEKGHWVTQTVKEEAIWAVDEAQEEVKEVAGEEEGVWNDLPYEDAKGKWITQPAQVSTEVATIRVPSLKRIRRQWACRVQNTTKCRPRWVY</sequence>
<dbReference type="Proteomes" id="UP000504636">
    <property type="component" value="Unplaced"/>
</dbReference>
<dbReference type="GeneID" id="54467584"/>
<proteinExistence type="predicted"/>
<gene>
    <name evidence="2 4" type="ORF">BDZ99DRAFT_539936</name>
</gene>
<protein>
    <submittedName>
        <fullName evidence="2 4">Uncharacterized protein</fullName>
    </submittedName>
</protein>
<evidence type="ECO:0000313" key="3">
    <source>
        <dbReference type="Proteomes" id="UP000504636"/>
    </source>
</evidence>
<name>A0A6A6YA60_9PEZI</name>
<feature type="compositionally biased region" description="Polar residues" evidence="1">
    <location>
        <begin position="24"/>
        <end position="37"/>
    </location>
</feature>
<reference evidence="4" key="2">
    <citation type="submission" date="2020-04" db="EMBL/GenBank/DDBJ databases">
        <authorList>
            <consortium name="NCBI Genome Project"/>
        </authorList>
    </citation>
    <scope>NUCLEOTIDE SEQUENCE</scope>
    <source>
        <strain evidence="4">CBS 304.34</strain>
    </source>
</reference>
<evidence type="ECO:0000256" key="1">
    <source>
        <dbReference type="SAM" id="MobiDB-lite"/>
    </source>
</evidence>
<accession>A0A6A6YA60</accession>
<feature type="region of interest" description="Disordered" evidence="1">
    <location>
        <begin position="24"/>
        <end position="44"/>
    </location>
</feature>